<evidence type="ECO:0000256" key="5">
    <source>
        <dbReference type="ARBA" id="ARBA00022692"/>
    </source>
</evidence>
<dbReference type="CDD" id="cd03512">
    <property type="entry name" value="Alkane-hydroxylase"/>
    <property type="match status" value="1"/>
</dbReference>
<gene>
    <name evidence="14" type="ORF">EV700_0194</name>
</gene>
<dbReference type="GO" id="GO:0004497">
    <property type="term" value="F:monooxygenase activity"/>
    <property type="evidence" value="ECO:0007669"/>
    <property type="project" value="UniProtKB-KW"/>
</dbReference>
<dbReference type="Proteomes" id="UP000292423">
    <property type="component" value="Unassembled WGS sequence"/>
</dbReference>
<sequence length="441" mass="48808">MTPACQSRTCRRGVATPMLNLIANPAQKVNNMGSQAPEQAIQAATPIHPSGWKDRKRHLWMLGAAQPVIGAAMLAAYAVAPKKLRALAWAGPVMHNVIIPALDQLIGEDTHNPPEDAIPGLEQDPYYNRLVKAFIPTQFAVTLFGCWAATRKNVPLADRIGIAMSVGTMNGLGINTAHELGHKQDSENRNASLLALAPTFYTHFRVEHNYGHHKRVATPEDPASSRMGESFWKFLPRTVIGSLKSAIDIEKQRLERKGKSFWSLENELLQGWAISAGLVGAATAICGPRAIPFMVAQGAYGASLLEVVNYLEHYGLKRRQDENGKYERTLPEHSWNSNFILSNLLTYHLQRHSDHHANPTRSYQSLRHFETAPRLPAGYPAMWLAAYIPPLWYKIMDPKLVAHYRGDLSRINLDPQRRAELLAKYGQSGTATLSIAAANAA</sequence>
<evidence type="ECO:0000256" key="3">
    <source>
        <dbReference type="ARBA" id="ARBA00022475"/>
    </source>
</evidence>
<name>A0A4Q7Z9P0_9GAMM</name>
<keyword evidence="6" id="KW-0479">Metal-binding</keyword>
<evidence type="ECO:0000259" key="13">
    <source>
        <dbReference type="Pfam" id="PF00487"/>
    </source>
</evidence>
<dbReference type="PANTHER" id="PTHR38674">
    <property type="entry name" value="ALKANE 1-MONOOXYGENASE 1"/>
    <property type="match status" value="1"/>
</dbReference>
<keyword evidence="10 14" id="KW-0503">Monooxygenase</keyword>
<keyword evidence="7 12" id="KW-1133">Transmembrane helix</keyword>
<evidence type="ECO:0000256" key="2">
    <source>
        <dbReference type="ARBA" id="ARBA00010823"/>
    </source>
</evidence>
<evidence type="ECO:0000256" key="9">
    <source>
        <dbReference type="ARBA" id="ARBA00023004"/>
    </source>
</evidence>
<evidence type="ECO:0000256" key="1">
    <source>
        <dbReference type="ARBA" id="ARBA00004429"/>
    </source>
</evidence>
<keyword evidence="15" id="KW-1185">Reference proteome</keyword>
<comment type="subcellular location">
    <subcellularLocation>
        <location evidence="1">Cell inner membrane</location>
        <topology evidence="1">Multi-pass membrane protein</topology>
    </subcellularLocation>
</comment>
<evidence type="ECO:0000256" key="12">
    <source>
        <dbReference type="SAM" id="Phobius"/>
    </source>
</evidence>
<keyword evidence="11 12" id="KW-0472">Membrane</keyword>
<comment type="caution">
    <text evidence="14">The sequence shown here is derived from an EMBL/GenBank/DDBJ whole genome shotgun (WGS) entry which is preliminary data.</text>
</comment>
<dbReference type="AlphaFoldDB" id="A0A4Q7Z9P0"/>
<dbReference type="EMBL" id="SHKX01000010">
    <property type="protein sequence ID" value="RZU47240.1"/>
    <property type="molecule type" value="Genomic_DNA"/>
</dbReference>
<dbReference type="InterPro" id="IPR033885">
    <property type="entry name" value="AlkB/XylM"/>
</dbReference>
<evidence type="ECO:0000256" key="6">
    <source>
        <dbReference type="ARBA" id="ARBA00022723"/>
    </source>
</evidence>
<evidence type="ECO:0000313" key="14">
    <source>
        <dbReference type="EMBL" id="RZU47240.1"/>
    </source>
</evidence>
<accession>A0A4Q7Z9P0</accession>
<evidence type="ECO:0000256" key="8">
    <source>
        <dbReference type="ARBA" id="ARBA00023002"/>
    </source>
</evidence>
<feature type="domain" description="Fatty acid desaturase" evidence="13">
    <location>
        <begin position="162"/>
        <end position="383"/>
    </location>
</feature>
<keyword evidence="8" id="KW-0560">Oxidoreductase</keyword>
<evidence type="ECO:0000313" key="15">
    <source>
        <dbReference type="Proteomes" id="UP000292423"/>
    </source>
</evidence>
<proteinExistence type="inferred from homology"/>
<organism evidence="14 15">
    <name type="scientific">Fluviicoccus keumensis</name>
    <dbReference type="NCBI Taxonomy" id="1435465"/>
    <lineage>
        <taxon>Bacteria</taxon>
        <taxon>Pseudomonadati</taxon>
        <taxon>Pseudomonadota</taxon>
        <taxon>Gammaproteobacteria</taxon>
        <taxon>Moraxellales</taxon>
        <taxon>Moraxellaceae</taxon>
        <taxon>Fluviicoccus</taxon>
    </lineage>
</organism>
<dbReference type="GO" id="GO:0046872">
    <property type="term" value="F:metal ion binding"/>
    <property type="evidence" value="ECO:0007669"/>
    <property type="project" value="UniProtKB-KW"/>
</dbReference>
<protein>
    <submittedName>
        <fullName evidence="14">Alkane 1-monooxygenase</fullName>
    </submittedName>
</protein>
<dbReference type="PANTHER" id="PTHR38674:SF1">
    <property type="entry name" value="ALKANE 1-MONOOXYGENASE 1"/>
    <property type="match status" value="1"/>
</dbReference>
<evidence type="ECO:0000256" key="7">
    <source>
        <dbReference type="ARBA" id="ARBA00022989"/>
    </source>
</evidence>
<evidence type="ECO:0000256" key="4">
    <source>
        <dbReference type="ARBA" id="ARBA00022519"/>
    </source>
</evidence>
<comment type="similarity">
    <text evidence="2">Belongs to the fatty acid desaturase type 1 family. AlkB subfamily.</text>
</comment>
<keyword evidence="5 12" id="KW-0812">Transmembrane</keyword>
<dbReference type="GO" id="GO:0005886">
    <property type="term" value="C:plasma membrane"/>
    <property type="evidence" value="ECO:0007669"/>
    <property type="project" value="UniProtKB-SubCell"/>
</dbReference>
<dbReference type="GO" id="GO:0006629">
    <property type="term" value="P:lipid metabolic process"/>
    <property type="evidence" value="ECO:0007669"/>
    <property type="project" value="InterPro"/>
</dbReference>
<keyword evidence="4" id="KW-0997">Cell inner membrane</keyword>
<keyword evidence="9" id="KW-0408">Iron</keyword>
<evidence type="ECO:0000256" key="10">
    <source>
        <dbReference type="ARBA" id="ARBA00023033"/>
    </source>
</evidence>
<reference evidence="14 15" key="1">
    <citation type="submission" date="2019-02" db="EMBL/GenBank/DDBJ databases">
        <title>Genomic Encyclopedia of Type Strains, Phase IV (KMG-IV): sequencing the most valuable type-strain genomes for metagenomic binning, comparative biology and taxonomic classification.</title>
        <authorList>
            <person name="Goeker M."/>
        </authorList>
    </citation>
    <scope>NUCLEOTIDE SEQUENCE [LARGE SCALE GENOMIC DNA]</scope>
    <source>
        <strain evidence="14 15">DSM 105135</strain>
    </source>
</reference>
<dbReference type="InterPro" id="IPR005804">
    <property type="entry name" value="FA_desaturase_dom"/>
</dbReference>
<feature type="transmembrane region" description="Helical" evidence="12">
    <location>
        <begin position="59"/>
        <end position="80"/>
    </location>
</feature>
<dbReference type="Pfam" id="PF00487">
    <property type="entry name" value="FA_desaturase"/>
    <property type="match status" value="1"/>
</dbReference>
<keyword evidence="3" id="KW-1003">Cell membrane</keyword>
<evidence type="ECO:0000256" key="11">
    <source>
        <dbReference type="ARBA" id="ARBA00023136"/>
    </source>
</evidence>